<name>A0A8J3RP38_9ACTN</name>
<accession>A0A8J3RP38</accession>
<comment type="caution">
    <text evidence="2">The sequence shown here is derived from an EMBL/GenBank/DDBJ whole genome shotgun (WGS) entry which is preliminary data.</text>
</comment>
<sequence length="86" mass="8853">MRPKGASEVVVGAAIDGTVPGSGKAVDSATPLRAAAAPGGIRGPASRASRAAPGERRGRDRKPPREAVQRLDCALRSRIRTTNPDI</sequence>
<gene>
    <name evidence="2" type="ORF">Plo01_41050</name>
</gene>
<proteinExistence type="predicted"/>
<reference evidence="2 3" key="1">
    <citation type="submission" date="2021-01" db="EMBL/GenBank/DDBJ databases">
        <title>Whole genome shotgun sequence of Planobispora longispora NBRC 13918.</title>
        <authorList>
            <person name="Komaki H."/>
            <person name="Tamura T."/>
        </authorList>
    </citation>
    <scope>NUCLEOTIDE SEQUENCE [LARGE SCALE GENOMIC DNA]</scope>
    <source>
        <strain evidence="2 3">NBRC 13918</strain>
    </source>
</reference>
<dbReference type="EMBL" id="BOOH01000034">
    <property type="protein sequence ID" value="GIH77676.1"/>
    <property type="molecule type" value="Genomic_DNA"/>
</dbReference>
<evidence type="ECO:0000313" key="2">
    <source>
        <dbReference type="EMBL" id="GIH77676.1"/>
    </source>
</evidence>
<dbReference type="AlphaFoldDB" id="A0A8J3RP38"/>
<feature type="compositionally biased region" description="Low complexity" evidence="1">
    <location>
        <begin position="31"/>
        <end position="52"/>
    </location>
</feature>
<dbReference type="Proteomes" id="UP000616724">
    <property type="component" value="Unassembled WGS sequence"/>
</dbReference>
<feature type="compositionally biased region" description="Basic and acidic residues" evidence="1">
    <location>
        <begin position="53"/>
        <end position="68"/>
    </location>
</feature>
<feature type="region of interest" description="Disordered" evidence="1">
    <location>
        <begin position="16"/>
        <end position="68"/>
    </location>
</feature>
<organism evidence="2 3">
    <name type="scientific">Planobispora longispora</name>
    <dbReference type="NCBI Taxonomy" id="28887"/>
    <lineage>
        <taxon>Bacteria</taxon>
        <taxon>Bacillati</taxon>
        <taxon>Actinomycetota</taxon>
        <taxon>Actinomycetes</taxon>
        <taxon>Streptosporangiales</taxon>
        <taxon>Streptosporangiaceae</taxon>
        <taxon>Planobispora</taxon>
    </lineage>
</organism>
<keyword evidence="3" id="KW-1185">Reference proteome</keyword>
<protein>
    <submittedName>
        <fullName evidence="2">Uncharacterized protein</fullName>
    </submittedName>
</protein>
<evidence type="ECO:0000256" key="1">
    <source>
        <dbReference type="SAM" id="MobiDB-lite"/>
    </source>
</evidence>
<evidence type="ECO:0000313" key="3">
    <source>
        <dbReference type="Proteomes" id="UP000616724"/>
    </source>
</evidence>